<feature type="domain" description="GRIP" evidence="6">
    <location>
        <begin position="63"/>
        <end position="112"/>
    </location>
</feature>
<evidence type="ECO:0000256" key="3">
    <source>
        <dbReference type="ARBA" id="ARBA00023054"/>
    </source>
</evidence>
<evidence type="ECO:0000256" key="4">
    <source>
        <dbReference type="SAM" id="Coils"/>
    </source>
</evidence>
<organism evidence="7 8">
    <name type="scientific">Diploptera punctata</name>
    <name type="common">Pacific beetle cockroach</name>
    <dbReference type="NCBI Taxonomy" id="6984"/>
    <lineage>
        <taxon>Eukaryota</taxon>
        <taxon>Metazoa</taxon>
        <taxon>Ecdysozoa</taxon>
        <taxon>Arthropoda</taxon>
        <taxon>Hexapoda</taxon>
        <taxon>Insecta</taxon>
        <taxon>Pterygota</taxon>
        <taxon>Neoptera</taxon>
        <taxon>Polyneoptera</taxon>
        <taxon>Dictyoptera</taxon>
        <taxon>Blattodea</taxon>
        <taxon>Blaberoidea</taxon>
        <taxon>Blaberidae</taxon>
        <taxon>Diplopterinae</taxon>
        <taxon>Diploptera</taxon>
    </lineage>
</organism>
<evidence type="ECO:0000313" key="8">
    <source>
        <dbReference type="Proteomes" id="UP001233999"/>
    </source>
</evidence>
<gene>
    <name evidence="7" type="ORF">L9F63_003959</name>
</gene>
<dbReference type="EMBL" id="JASPKZ010008343">
    <property type="protein sequence ID" value="KAJ9580383.1"/>
    <property type="molecule type" value="Genomic_DNA"/>
</dbReference>
<dbReference type="GO" id="GO:0007030">
    <property type="term" value="P:Golgi organization"/>
    <property type="evidence" value="ECO:0007669"/>
    <property type="project" value="TreeGrafter"/>
</dbReference>
<dbReference type="AlphaFoldDB" id="A0AAD7ZH05"/>
<feature type="coiled-coil region" evidence="4">
    <location>
        <begin position="29"/>
        <end position="63"/>
    </location>
</feature>
<evidence type="ECO:0000256" key="2">
    <source>
        <dbReference type="ARBA" id="ARBA00023034"/>
    </source>
</evidence>
<dbReference type="Proteomes" id="UP001233999">
    <property type="component" value="Unassembled WGS sequence"/>
</dbReference>
<dbReference type="PANTHER" id="PTHR18921">
    <property type="entry name" value="MYOSIN HEAVY CHAIN - RELATED"/>
    <property type="match status" value="1"/>
</dbReference>
<dbReference type="PROSITE" id="PS50913">
    <property type="entry name" value="GRIP"/>
    <property type="match status" value="1"/>
</dbReference>
<evidence type="ECO:0000313" key="7">
    <source>
        <dbReference type="EMBL" id="KAJ9580383.1"/>
    </source>
</evidence>
<proteinExistence type="predicted"/>
<keyword evidence="8" id="KW-1185">Reference proteome</keyword>
<comment type="subcellular location">
    <subcellularLocation>
        <location evidence="1">Golgi apparatus</location>
    </subcellularLocation>
</comment>
<dbReference type="Pfam" id="PF01465">
    <property type="entry name" value="GRIP"/>
    <property type="match status" value="1"/>
</dbReference>
<sequence>MQAEIANLQVQLLEAKEGLSAGVRLGEQLEKKSETITSLREEVNRLIVELQAAEGQVQSASLNVEGKIDRHLVKNLVLGYLIAAPNTRSEVLRVVATVLDFNQEERDRIGLDSASSGWFKNLLQPGKPPTNMQSLSEAFVRFLENESRPQPQLRLLPEGQESNSRS</sequence>
<evidence type="ECO:0000256" key="5">
    <source>
        <dbReference type="SAM" id="MobiDB-lite"/>
    </source>
</evidence>
<dbReference type="GO" id="GO:0006888">
    <property type="term" value="P:endoplasmic reticulum to Golgi vesicle-mediated transport"/>
    <property type="evidence" value="ECO:0007669"/>
    <property type="project" value="TreeGrafter"/>
</dbReference>
<keyword evidence="2" id="KW-0333">Golgi apparatus</keyword>
<name>A0AAD7ZH05_DIPPU</name>
<dbReference type="InterPro" id="IPR000237">
    <property type="entry name" value="GRIP_dom"/>
</dbReference>
<evidence type="ECO:0000256" key="1">
    <source>
        <dbReference type="ARBA" id="ARBA00004555"/>
    </source>
</evidence>
<dbReference type="GO" id="GO:0005794">
    <property type="term" value="C:Golgi apparatus"/>
    <property type="evidence" value="ECO:0007669"/>
    <property type="project" value="UniProtKB-SubCell"/>
</dbReference>
<dbReference type="PANTHER" id="PTHR18921:SF2">
    <property type="entry name" value="THYROID RECEPTOR-INTERACTING PROTEIN 11"/>
    <property type="match status" value="1"/>
</dbReference>
<reference evidence="7" key="2">
    <citation type="submission" date="2023-05" db="EMBL/GenBank/DDBJ databases">
        <authorList>
            <person name="Fouks B."/>
        </authorList>
    </citation>
    <scope>NUCLEOTIDE SEQUENCE</scope>
    <source>
        <strain evidence="7">Stay&amp;Tobe</strain>
        <tissue evidence="7">Testes</tissue>
    </source>
</reference>
<keyword evidence="3 4" id="KW-0175">Coiled coil</keyword>
<dbReference type="GO" id="GO:0031267">
    <property type="term" value="F:small GTPase binding"/>
    <property type="evidence" value="ECO:0007669"/>
    <property type="project" value="TreeGrafter"/>
</dbReference>
<evidence type="ECO:0000259" key="6">
    <source>
        <dbReference type="PROSITE" id="PS50913"/>
    </source>
</evidence>
<accession>A0AAD7ZH05</accession>
<reference evidence="7" key="1">
    <citation type="journal article" date="2023" name="IScience">
        <title>Live-bearing cockroach genome reveals convergent evolutionary mechanisms linked to viviparity in insects and beyond.</title>
        <authorList>
            <person name="Fouks B."/>
            <person name="Harrison M.C."/>
            <person name="Mikhailova A.A."/>
            <person name="Marchal E."/>
            <person name="English S."/>
            <person name="Carruthers M."/>
            <person name="Jennings E.C."/>
            <person name="Chiamaka E.L."/>
            <person name="Frigard R.A."/>
            <person name="Pippel M."/>
            <person name="Attardo G.M."/>
            <person name="Benoit J.B."/>
            <person name="Bornberg-Bauer E."/>
            <person name="Tobe S.S."/>
        </authorList>
    </citation>
    <scope>NUCLEOTIDE SEQUENCE</scope>
    <source>
        <strain evidence="7">Stay&amp;Tobe</strain>
    </source>
</reference>
<feature type="region of interest" description="Disordered" evidence="5">
    <location>
        <begin position="146"/>
        <end position="166"/>
    </location>
</feature>
<feature type="non-terminal residue" evidence="7">
    <location>
        <position position="166"/>
    </location>
</feature>
<comment type="caution">
    <text evidence="7">The sequence shown here is derived from an EMBL/GenBank/DDBJ whole genome shotgun (WGS) entry which is preliminary data.</text>
</comment>
<protein>
    <recommendedName>
        <fullName evidence="6">GRIP domain-containing protein</fullName>
    </recommendedName>
</protein>